<evidence type="ECO:0000256" key="3">
    <source>
        <dbReference type="ARBA" id="ARBA00012916"/>
    </source>
</evidence>
<evidence type="ECO:0000256" key="6">
    <source>
        <dbReference type="ARBA" id="ARBA00022576"/>
    </source>
</evidence>
<dbReference type="InterPro" id="IPR005855">
    <property type="entry name" value="GFAT"/>
</dbReference>
<dbReference type="NCBIfam" id="NF001484">
    <property type="entry name" value="PRK00331.1"/>
    <property type="match status" value="1"/>
</dbReference>
<name>A0A6P1ZN79_9BACT</name>
<dbReference type="InterPro" id="IPR017932">
    <property type="entry name" value="GATase_2_dom"/>
</dbReference>
<dbReference type="AlphaFoldDB" id="A0A6P1ZN79"/>
<dbReference type="InterPro" id="IPR047084">
    <property type="entry name" value="GFAT_N"/>
</dbReference>
<dbReference type="PANTHER" id="PTHR10937">
    <property type="entry name" value="GLUCOSAMINE--FRUCTOSE-6-PHOSPHATE AMINOTRANSFERASE, ISOMERIZING"/>
    <property type="match status" value="1"/>
</dbReference>
<dbReference type="InterPro" id="IPR046348">
    <property type="entry name" value="SIS_dom_sf"/>
</dbReference>
<keyword evidence="5 10" id="KW-0963">Cytoplasm</keyword>
<dbReference type="GO" id="GO:0004360">
    <property type="term" value="F:glutamine-fructose-6-phosphate transaminase (isomerizing) activity"/>
    <property type="evidence" value="ECO:0007669"/>
    <property type="project" value="UniProtKB-UniRule"/>
</dbReference>
<feature type="domain" description="SIS" evidence="12">
    <location>
        <begin position="467"/>
        <end position="605"/>
    </location>
</feature>
<evidence type="ECO:0000256" key="8">
    <source>
        <dbReference type="ARBA" id="ARBA00022737"/>
    </source>
</evidence>
<dbReference type="Gene3D" id="3.60.20.10">
    <property type="entry name" value="Glutamine Phosphoribosylpyrophosphate, subunit 1, domain 1"/>
    <property type="match status" value="1"/>
</dbReference>
<feature type="active site" description="Nucleophile; for GATase activity" evidence="10">
    <location>
        <position position="2"/>
    </location>
</feature>
<dbReference type="FunFam" id="3.60.20.10:FF:000006">
    <property type="entry name" value="Glutamine--fructose-6-phosphate aminotransferase [isomerizing]"/>
    <property type="match status" value="1"/>
</dbReference>
<keyword evidence="9" id="KW-0315">Glutamine amidotransferase</keyword>
<dbReference type="PROSITE" id="PS51464">
    <property type="entry name" value="SIS"/>
    <property type="match status" value="2"/>
</dbReference>
<gene>
    <name evidence="10 13" type="primary">glmS</name>
    <name evidence="13" type="ORF">DQK91_03320</name>
</gene>
<keyword evidence="6 10" id="KW-0032">Aminotransferase</keyword>
<protein>
    <recommendedName>
        <fullName evidence="4 10">Glutamine--fructose-6-phosphate aminotransferase [isomerizing]</fullName>
        <ecNumber evidence="3 10">2.6.1.16</ecNumber>
    </recommendedName>
    <alternativeName>
        <fullName evidence="10">D-fructose-6-phosphate amidotransferase</fullName>
    </alternativeName>
    <alternativeName>
        <fullName evidence="10">GFAT</fullName>
    </alternativeName>
    <alternativeName>
        <fullName evidence="10">Glucosamine-6-phosphate synthase</fullName>
    </alternativeName>
    <alternativeName>
        <fullName evidence="10">Hexosephosphate aminotransferase</fullName>
    </alternativeName>
    <alternativeName>
        <fullName evidence="10">L-glutamine--D-fructose-6-phosphate amidotransferase</fullName>
    </alternativeName>
</protein>
<dbReference type="Proteomes" id="UP000434052">
    <property type="component" value="Unassembled WGS sequence"/>
</dbReference>
<evidence type="ECO:0000259" key="11">
    <source>
        <dbReference type="PROSITE" id="PS51278"/>
    </source>
</evidence>
<organism evidence="13 14">
    <name type="scientific">Oceanidesulfovibrio marinus</name>
    <dbReference type="NCBI Taxonomy" id="370038"/>
    <lineage>
        <taxon>Bacteria</taxon>
        <taxon>Pseudomonadati</taxon>
        <taxon>Thermodesulfobacteriota</taxon>
        <taxon>Desulfovibrionia</taxon>
        <taxon>Desulfovibrionales</taxon>
        <taxon>Desulfovibrionaceae</taxon>
        <taxon>Oceanidesulfovibrio</taxon>
    </lineage>
</organism>
<dbReference type="CDD" id="cd05009">
    <property type="entry name" value="SIS_GlmS_GlmD_2"/>
    <property type="match status" value="1"/>
</dbReference>
<dbReference type="PANTHER" id="PTHR10937:SF0">
    <property type="entry name" value="GLUTAMINE--FRUCTOSE-6-PHOSPHATE TRANSAMINASE (ISOMERIZING)"/>
    <property type="match status" value="1"/>
</dbReference>
<dbReference type="FunFam" id="3.40.50.10490:FF:000001">
    <property type="entry name" value="Glutamine--fructose-6-phosphate aminotransferase [isomerizing]"/>
    <property type="match status" value="1"/>
</dbReference>
<dbReference type="GO" id="GO:0005829">
    <property type="term" value="C:cytosol"/>
    <property type="evidence" value="ECO:0007669"/>
    <property type="project" value="TreeGrafter"/>
</dbReference>
<dbReference type="GO" id="GO:0006002">
    <property type="term" value="P:fructose 6-phosphate metabolic process"/>
    <property type="evidence" value="ECO:0007669"/>
    <property type="project" value="TreeGrafter"/>
</dbReference>
<dbReference type="EMBL" id="QMIF01000002">
    <property type="protein sequence ID" value="TVM35708.1"/>
    <property type="molecule type" value="Genomic_DNA"/>
</dbReference>
<comment type="catalytic activity">
    <reaction evidence="1 10">
        <text>D-fructose 6-phosphate + L-glutamine = D-glucosamine 6-phosphate + L-glutamate</text>
        <dbReference type="Rhea" id="RHEA:13237"/>
        <dbReference type="ChEBI" id="CHEBI:29985"/>
        <dbReference type="ChEBI" id="CHEBI:58359"/>
        <dbReference type="ChEBI" id="CHEBI:58725"/>
        <dbReference type="ChEBI" id="CHEBI:61527"/>
        <dbReference type="EC" id="2.6.1.16"/>
    </reaction>
</comment>
<dbReference type="GO" id="GO:0097367">
    <property type="term" value="F:carbohydrate derivative binding"/>
    <property type="evidence" value="ECO:0007669"/>
    <property type="project" value="InterPro"/>
</dbReference>
<dbReference type="InterPro" id="IPR001347">
    <property type="entry name" value="SIS_dom"/>
</dbReference>
<evidence type="ECO:0000313" key="13">
    <source>
        <dbReference type="EMBL" id="TVM35708.1"/>
    </source>
</evidence>
<evidence type="ECO:0000256" key="7">
    <source>
        <dbReference type="ARBA" id="ARBA00022679"/>
    </source>
</evidence>
<dbReference type="GO" id="GO:0006487">
    <property type="term" value="P:protein N-linked glycosylation"/>
    <property type="evidence" value="ECO:0007669"/>
    <property type="project" value="TreeGrafter"/>
</dbReference>
<evidence type="ECO:0000256" key="2">
    <source>
        <dbReference type="ARBA" id="ARBA00004496"/>
    </source>
</evidence>
<dbReference type="InterPro" id="IPR035466">
    <property type="entry name" value="GlmS/AgaS_SIS"/>
</dbReference>
<evidence type="ECO:0000256" key="1">
    <source>
        <dbReference type="ARBA" id="ARBA00001031"/>
    </source>
</evidence>
<dbReference type="RefSeq" id="WP_144234037.1">
    <property type="nucleotide sequence ID" value="NZ_QMIF01000002.1"/>
</dbReference>
<sequence length="615" mass="67732">MCGIIGYTGGRPAVPLIIEGLRRLEYRGYDSAGTAYVQDGELQVVRAEGKLIELDTKLAALDTSRARAGIGHTRWATHGVPVERNAHPHIDQDGTIALVHNGIIENYQELKDELTAAGHTFRTETDTEVIAHLIGAVLNSCIVEGVPEEDCMIQALSRALARAEGAYALAVINLAEPDVIYGARHSSPLVMGVSDEENFLASDIPAFLPYTRNVVYLNDGELVRLTKNSWTVYDCATAKKIERTPQRIEWDIQAAQKGGYKHFMLKEIFEQPMVVTNCLTGRLSPDHKHVTLPELEEMPVPERLHIIACGTSFHAGLWAMYLMENWAKIPTSVEIASEYRYRDTILGEGDQVLVISQSGETADTLACLRKVKEQGAKVIGLCNVVGSSIARESDTVIYTQAGPEISVASTKAMCSQLVVLTLMALFWGRRKNLLTEMAETECLDTLKRIPEHLETALPEMRETARALARQYSGARSFLFLGRGSCYPLALEGALKLKEISYIHAEGYAAGEMKHGPIALIDPDFPTFALALADDLFPKVQSNLQEVQARNGKIIALTQDGMDLTVDSVWKIPHAWGPLDVFFALPALQLFAYEVADYLGKDVDQPRNLAKSVTVE</sequence>
<proteinExistence type="inferred from homology"/>
<keyword evidence="8" id="KW-0677">Repeat</keyword>
<dbReference type="NCBIfam" id="TIGR01135">
    <property type="entry name" value="glmS"/>
    <property type="match status" value="1"/>
</dbReference>
<comment type="caution">
    <text evidence="13">The sequence shown here is derived from an EMBL/GenBank/DDBJ whole genome shotgun (WGS) entry which is preliminary data.</text>
</comment>
<dbReference type="PROSITE" id="PS51278">
    <property type="entry name" value="GATASE_TYPE_2"/>
    <property type="match status" value="1"/>
</dbReference>
<dbReference type="OrthoDB" id="9761808at2"/>
<dbReference type="Pfam" id="PF13522">
    <property type="entry name" value="GATase_6"/>
    <property type="match status" value="1"/>
</dbReference>
<dbReference type="CDD" id="cd00714">
    <property type="entry name" value="GFAT"/>
    <property type="match status" value="1"/>
</dbReference>
<dbReference type="Pfam" id="PF01380">
    <property type="entry name" value="SIS"/>
    <property type="match status" value="2"/>
</dbReference>
<evidence type="ECO:0000256" key="9">
    <source>
        <dbReference type="ARBA" id="ARBA00022962"/>
    </source>
</evidence>
<feature type="domain" description="SIS" evidence="12">
    <location>
        <begin position="291"/>
        <end position="434"/>
    </location>
</feature>
<accession>A0A6P1ZN79</accession>
<dbReference type="InterPro" id="IPR029055">
    <property type="entry name" value="Ntn_hydrolases_N"/>
</dbReference>
<dbReference type="SUPFAM" id="SSF56235">
    <property type="entry name" value="N-terminal nucleophile aminohydrolases (Ntn hydrolases)"/>
    <property type="match status" value="1"/>
</dbReference>
<evidence type="ECO:0000256" key="4">
    <source>
        <dbReference type="ARBA" id="ARBA00016090"/>
    </source>
</evidence>
<dbReference type="EC" id="2.6.1.16" evidence="3 10"/>
<feature type="initiator methionine" description="Removed" evidence="10">
    <location>
        <position position="1"/>
    </location>
</feature>
<dbReference type="Gene3D" id="3.40.50.10490">
    <property type="entry name" value="Glucose-6-phosphate isomerase like protein, domain 1"/>
    <property type="match status" value="2"/>
</dbReference>
<evidence type="ECO:0000256" key="5">
    <source>
        <dbReference type="ARBA" id="ARBA00022490"/>
    </source>
</evidence>
<feature type="domain" description="Glutamine amidotransferase type-2" evidence="11">
    <location>
        <begin position="2"/>
        <end position="228"/>
    </location>
</feature>
<dbReference type="SUPFAM" id="SSF53697">
    <property type="entry name" value="SIS domain"/>
    <property type="match status" value="1"/>
</dbReference>
<reference evidence="13 14" key="1">
    <citation type="submission" date="2018-06" db="EMBL/GenBank/DDBJ databases">
        <title>Complete genome of Desulfovibrio marinus P48SEP.</title>
        <authorList>
            <person name="Crispim J.S."/>
            <person name="Vidigal P.M.P."/>
            <person name="Silva L.C.F."/>
            <person name="Araujo L.C."/>
            <person name="Laguardia C.N."/>
            <person name="Dias R.S."/>
            <person name="Sousa M.P."/>
            <person name="Paula S.O."/>
            <person name="Silva C."/>
        </authorList>
    </citation>
    <scope>NUCLEOTIDE SEQUENCE [LARGE SCALE GENOMIC DNA]</scope>
    <source>
        <strain evidence="13 14">P48SEP</strain>
    </source>
</reference>
<comment type="function">
    <text evidence="10">Catalyzes the first step in hexosamine metabolism, converting fructose-6P into glucosamine-6P using glutamine as a nitrogen source.</text>
</comment>
<dbReference type="GO" id="GO:0006047">
    <property type="term" value="P:UDP-N-acetylglucosamine metabolic process"/>
    <property type="evidence" value="ECO:0007669"/>
    <property type="project" value="TreeGrafter"/>
</dbReference>
<dbReference type="InterPro" id="IPR035490">
    <property type="entry name" value="GlmS/FrlB_SIS"/>
</dbReference>
<keyword evidence="7 10" id="KW-0808">Transferase</keyword>
<dbReference type="HAMAP" id="MF_00164">
    <property type="entry name" value="GlmS"/>
    <property type="match status" value="1"/>
</dbReference>
<evidence type="ECO:0000313" key="14">
    <source>
        <dbReference type="Proteomes" id="UP000434052"/>
    </source>
</evidence>
<comment type="subunit">
    <text evidence="10">Homodimer.</text>
</comment>
<dbReference type="CDD" id="cd05008">
    <property type="entry name" value="SIS_GlmS_GlmD_1"/>
    <property type="match status" value="1"/>
</dbReference>
<comment type="subcellular location">
    <subcellularLocation>
        <location evidence="2 10">Cytoplasm</location>
    </subcellularLocation>
</comment>
<evidence type="ECO:0000256" key="10">
    <source>
        <dbReference type="HAMAP-Rule" id="MF_00164"/>
    </source>
</evidence>
<evidence type="ECO:0000259" key="12">
    <source>
        <dbReference type="PROSITE" id="PS51464"/>
    </source>
</evidence>
<feature type="active site" description="For Fru-6P isomerization activity" evidence="10">
    <location>
        <position position="610"/>
    </location>
</feature>
<dbReference type="GO" id="GO:0005975">
    <property type="term" value="P:carbohydrate metabolic process"/>
    <property type="evidence" value="ECO:0007669"/>
    <property type="project" value="UniProtKB-UniRule"/>
</dbReference>